<evidence type="ECO:0000313" key="1">
    <source>
        <dbReference type="EMBL" id="GAA4030424.1"/>
    </source>
</evidence>
<gene>
    <name evidence="1" type="ORF">GCM10022232_90390</name>
</gene>
<comment type="caution">
    <text evidence="1">The sequence shown here is derived from an EMBL/GenBank/DDBJ whole genome shotgun (WGS) entry which is preliminary data.</text>
</comment>
<dbReference type="EMBL" id="BAAAZX010000049">
    <property type="protein sequence ID" value="GAA4030424.1"/>
    <property type="molecule type" value="Genomic_DNA"/>
</dbReference>
<name>A0ABP7TSM5_9ACTN</name>
<keyword evidence="2" id="KW-1185">Reference proteome</keyword>
<reference evidence="2" key="1">
    <citation type="journal article" date="2019" name="Int. J. Syst. Evol. Microbiol.">
        <title>The Global Catalogue of Microorganisms (GCM) 10K type strain sequencing project: providing services to taxonomists for standard genome sequencing and annotation.</title>
        <authorList>
            <consortium name="The Broad Institute Genomics Platform"/>
            <consortium name="The Broad Institute Genome Sequencing Center for Infectious Disease"/>
            <person name="Wu L."/>
            <person name="Ma J."/>
        </authorList>
    </citation>
    <scope>NUCLEOTIDE SEQUENCE [LARGE SCALE GENOMIC DNA]</scope>
    <source>
        <strain evidence="2">JCM 16924</strain>
    </source>
</reference>
<proteinExistence type="predicted"/>
<organism evidence="1 2">
    <name type="scientific">Streptomyces plumbiresistens</name>
    <dbReference type="NCBI Taxonomy" id="511811"/>
    <lineage>
        <taxon>Bacteria</taxon>
        <taxon>Bacillati</taxon>
        <taxon>Actinomycetota</taxon>
        <taxon>Actinomycetes</taxon>
        <taxon>Kitasatosporales</taxon>
        <taxon>Streptomycetaceae</taxon>
        <taxon>Streptomyces</taxon>
    </lineage>
</organism>
<evidence type="ECO:0000313" key="2">
    <source>
        <dbReference type="Proteomes" id="UP001500456"/>
    </source>
</evidence>
<sequence>MPGAGPRPGRPAWAAEPVAADGVQQPVLGQASRASLTAMAAMAAMTRAVTGSAQDQPRVALRTKPTRSTAERYVYLLPGSARSKDWRAVGGLARAERATAPEVAAVCFRSLSDS</sequence>
<protein>
    <submittedName>
        <fullName evidence="1">Uncharacterized protein</fullName>
    </submittedName>
</protein>
<accession>A0ABP7TSM5</accession>
<dbReference type="Proteomes" id="UP001500456">
    <property type="component" value="Unassembled WGS sequence"/>
</dbReference>